<proteinExistence type="predicted"/>
<dbReference type="GO" id="GO:0019203">
    <property type="term" value="F:carbohydrate phosphatase activity"/>
    <property type="evidence" value="ECO:0007669"/>
    <property type="project" value="TreeGrafter"/>
</dbReference>
<dbReference type="GO" id="GO:0009507">
    <property type="term" value="C:chloroplast"/>
    <property type="evidence" value="ECO:0007669"/>
    <property type="project" value="TreeGrafter"/>
</dbReference>
<reference evidence="1 2" key="1">
    <citation type="journal article" date="2021" name="Commun. Biol.">
        <title>The genome of Shorea leprosula (Dipterocarpaceae) highlights the ecological relevance of drought in aseasonal tropical rainforests.</title>
        <authorList>
            <person name="Ng K.K.S."/>
            <person name="Kobayashi M.J."/>
            <person name="Fawcett J.A."/>
            <person name="Hatakeyama M."/>
            <person name="Paape T."/>
            <person name="Ng C.H."/>
            <person name="Ang C.C."/>
            <person name="Tnah L.H."/>
            <person name="Lee C.T."/>
            <person name="Nishiyama T."/>
            <person name="Sese J."/>
            <person name="O'Brien M.J."/>
            <person name="Copetti D."/>
            <person name="Mohd Noor M.I."/>
            <person name="Ong R.C."/>
            <person name="Putra M."/>
            <person name="Sireger I.Z."/>
            <person name="Indrioko S."/>
            <person name="Kosugi Y."/>
            <person name="Izuno A."/>
            <person name="Isagi Y."/>
            <person name="Lee S.L."/>
            <person name="Shimizu K.K."/>
        </authorList>
    </citation>
    <scope>NUCLEOTIDE SEQUENCE [LARGE SCALE GENOMIC DNA]</scope>
    <source>
        <strain evidence="1">214</strain>
    </source>
</reference>
<evidence type="ECO:0000313" key="1">
    <source>
        <dbReference type="EMBL" id="GKU91618.1"/>
    </source>
</evidence>
<dbReference type="PANTHER" id="PTHR46642">
    <property type="entry name" value="DUAL SPECIFICITY PHOSPHATASE, SUBGROUP, CATALYTIC DOMAIN"/>
    <property type="match status" value="1"/>
</dbReference>
<dbReference type="GO" id="GO:0005983">
    <property type="term" value="P:starch catabolic process"/>
    <property type="evidence" value="ECO:0007669"/>
    <property type="project" value="TreeGrafter"/>
</dbReference>
<sequence length="244" mass="27025">MKAISGSTLSSVEECSEFEGKKSEIYGHNMTEAMGALLTYKHELGMNYNFISSDLIVGSCLQTPQDPQDVDKLGEIGVNTIFCLLQDADLEYFGVDISAIRDYVKACGDVEHLHAEISGNIDVAGILIHLIYGCGFQLWAPAAAMAYMFRVQGYKLMDAHRLLLSKRTCSPKLDAIKPLIFSQASRRNLFLLYGKVKIALLWKWPDLILDGAKDCRFSGENCQKDVMSTNTLLMESGFAIKMSG</sequence>
<dbReference type="PANTHER" id="PTHR46642:SF3">
    <property type="entry name" value="PHOSPHOGLUCAN PHOSPHATASE DSP4, CHLOROPLASTIC"/>
    <property type="match status" value="1"/>
</dbReference>
<name>A0AAV5I0W3_9ROSI</name>
<evidence type="ECO:0000313" key="2">
    <source>
        <dbReference type="Proteomes" id="UP001054252"/>
    </source>
</evidence>
<comment type="caution">
    <text evidence="1">The sequence shown here is derived from an EMBL/GenBank/DDBJ whole genome shotgun (WGS) entry which is preliminary data.</text>
</comment>
<dbReference type="EMBL" id="BPVZ01000005">
    <property type="protein sequence ID" value="GKU91618.1"/>
    <property type="molecule type" value="Genomic_DNA"/>
</dbReference>
<keyword evidence="2" id="KW-1185">Reference proteome</keyword>
<dbReference type="Gene3D" id="3.90.190.10">
    <property type="entry name" value="Protein tyrosine phosphatase superfamily"/>
    <property type="match status" value="1"/>
</dbReference>
<dbReference type="AlphaFoldDB" id="A0AAV5I0W3"/>
<dbReference type="GO" id="GO:2001070">
    <property type="term" value="F:starch binding"/>
    <property type="evidence" value="ECO:0007669"/>
    <property type="project" value="TreeGrafter"/>
</dbReference>
<gene>
    <name evidence="1" type="ORF">SLEP1_g5468</name>
</gene>
<dbReference type="InterPro" id="IPR029021">
    <property type="entry name" value="Prot-tyrosine_phosphatase-like"/>
</dbReference>
<dbReference type="Proteomes" id="UP001054252">
    <property type="component" value="Unassembled WGS sequence"/>
</dbReference>
<protein>
    <submittedName>
        <fullName evidence="1">Uncharacterized protein</fullName>
    </submittedName>
</protein>
<dbReference type="InterPro" id="IPR052832">
    <property type="entry name" value="Starch-Glucan_Phosphatase"/>
</dbReference>
<organism evidence="1 2">
    <name type="scientific">Rubroshorea leprosula</name>
    <dbReference type="NCBI Taxonomy" id="152421"/>
    <lineage>
        <taxon>Eukaryota</taxon>
        <taxon>Viridiplantae</taxon>
        <taxon>Streptophyta</taxon>
        <taxon>Embryophyta</taxon>
        <taxon>Tracheophyta</taxon>
        <taxon>Spermatophyta</taxon>
        <taxon>Magnoliopsida</taxon>
        <taxon>eudicotyledons</taxon>
        <taxon>Gunneridae</taxon>
        <taxon>Pentapetalae</taxon>
        <taxon>rosids</taxon>
        <taxon>malvids</taxon>
        <taxon>Malvales</taxon>
        <taxon>Dipterocarpaceae</taxon>
        <taxon>Rubroshorea</taxon>
    </lineage>
</organism>
<accession>A0AAV5I0W3</accession>